<protein>
    <recommendedName>
        <fullName evidence="4">XMAP215/Dis1/CLASP TOG domain-containing protein</fullName>
    </recommendedName>
</protein>
<evidence type="ECO:0000256" key="1">
    <source>
        <dbReference type="ARBA" id="ARBA00004496"/>
    </source>
</evidence>
<accession>A0A3L6SRI7</accession>
<feature type="compositionally biased region" description="Polar residues" evidence="3">
    <location>
        <begin position="289"/>
        <end position="306"/>
    </location>
</feature>
<dbReference type="OrthoDB" id="777104at2759"/>
<dbReference type="GO" id="GO:0051010">
    <property type="term" value="F:microtubule plus-end binding"/>
    <property type="evidence" value="ECO:0007669"/>
    <property type="project" value="InterPro"/>
</dbReference>
<dbReference type="STRING" id="4540.A0A3L6SRI7"/>
<dbReference type="EMBL" id="PQIB02000004">
    <property type="protein sequence ID" value="RLN25266.1"/>
    <property type="molecule type" value="Genomic_DNA"/>
</dbReference>
<dbReference type="Pfam" id="PF21041">
    <property type="entry name" value="XMAP215_CLASP_TOG"/>
    <property type="match status" value="1"/>
</dbReference>
<dbReference type="GO" id="GO:0030951">
    <property type="term" value="P:establishment or maintenance of microtubule cytoskeleton polarity"/>
    <property type="evidence" value="ECO:0007669"/>
    <property type="project" value="InterPro"/>
</dbReference>
<dbReference type="Gene3D" id="1.25.10.10">
    <property type="entry name" value="Leucine-rich Repeat Variant"/>
    <property type="match status" value="1"/>
</dbReference>
<dbReference type="GO" id="GO:0005737">
    <property type="term" value="C:cytoplasm"/>
    <property type="evidence" value="ECO:0007669"/>
    <property type="project" value="UniProtKB-SubCell"/>
</dbReference>
<comment type="caution">
    <text evidence="5">The sequence shown here is derived from an EMBL/GenBank/DDBJ whole genome shotgun (WGS) entry which is preliminary data.</text>
</comment>
<name>A0A3L6SRI7_PANMI</name>
<feature type="region of interest" description="Disordered" evidence="3">
    <location>
        <begin position="269"/>
        <end position="315"/>
    </location>
</feature>
<feature type="region of interest" description="Disordered" evidence="3">
    <location>
        <begin position="153"/>
        <end position="179"/>
    </location>
</feature>
<feature type="compositionally biased region" description="Basic and acidic residues" evidence="3">
    <location>
        <begin position="155"/>
        <end position="164"/>
    </location>
</feature>
<evidence type="ECO:0000256" key="2">
    <source>
        <dbReference type="ARBA" id="ARBA00022490"/>
    </source>
</evidence>
<keyword evidence="2" id="KW-0963">Cytoplasm</keyword>
<sequence length="399" mass="43507">MDLAYPRYAKEVCDAIVAKCLTGRPKTLEKAQAAFLLWVELEAAEVFLESMEQAVKNKVAKAVVPAIDVMFQALSEFGTKVVPPKKILKMLPELFDHPDQNVWASSKGLTLELCRWIGKEPVKSILFEKMRDTMKKELEAELANVSGIAKPTRKIRSEQEKQLEEEAVAETTGANTSEEAVADEVRDASFSVLTAIVKIVGMKPLERSLEKLDDVRKKKLSDMIGSVSDTALSSGTETSFFQRLAQLQELPHLLAGAADSLSMKRSAASMLSGKKPVQAEAATKKSGRSKSTAAKKTDGGSQSKTSAAPEIEDIEGSSAGALSDDMVYLPKLTMGAIPRPYLSQGALTTAQLLNDFRNLQQIGKAFQESDPVKMEGMFLLAQFESIFYDKSSNNMSGKV</sequence>
<dbReference type="PANTHER" id="PTHR12609">
    <property type="entry name" value="MICROTUBULE ASSOCIATED PROTEIN XMAP215"/>
    <property type="match status" value="1"/>
</dbReference>
<dbReference type="GO" id="GO:0061863">
    <property type="term" value="F:microtubule plus end polymerase"/>
    <property type="evidence" value="ECO:0007669"/>
    <property type="project" value="InterPro"/>
</dbReference>
<evidence type="ECO:0000313" key="6">
    <source>
        <dbReference type="Proteomes" id="UP000275267"/>
    </source>
</evidence>
<reference evidence="6" key="1">
    <citation type="journal article" date="2019" name="Nat. Commun.">
        <title>The genome of broomcorn millet.</title>
        <authorList>
            <person name="Zou C."/>
            <person name="Miki D."/>
            <person name="Li D."/>
            <person name="Tang Q."/>
            <person name="Xiao L."/>
            <person name="Rajput S."/>
            <person name="Deng P."/>
            <person name="Jia W."/>
            <person name="Huang R."/>
            <person name="Zhang M."/>
            <person name="Sun Y."/>
            <person name="Hu J."/>
            <person name="Fu X."/>
            <person name="Schnable P.S."/>
            <person name="Li F."/>
            <person name="Zhang H."/>
            <person name="Feng B."/>
            <person name="Zhu X."/>
            <person name="Liu R."/>
            <person name="Schnable J.C."/>
            <person name="Zhu J.-K."/>
            <person name="Zhang H."/>
        </authorList>
    </citation>
    <scope>NUCLEOTIDE SEQUENCE [LARGE SCALE GENOMIC DNA]</scope>
</reference>
<dbReference type="Proteomes" id="UP000275267">
    <property type="component" value="Unassembled WGS sequence"/>
</dbReference>
<evidence type="ECO:0000259" key="4">
    <source>
        <dbReference type="Pfam" id="PF21041"/>
    </source>
</evidence>
<gene>
    <name evidence="5" type="ORF">C2845_PM07G25480</name>
</gene>
<dbReference type="InterPro" id="IPR045110">
    <property type="entry name" value="XMAP215"/>
</dbReference>
<keyword evidence="6" id="KW-1185">Reference proteome</keyword>
<evidence type="ECO:0000313" key="5">
    <source>
        <dbReference type="EMBL" id="RLN25266.1"/>
    </source>
</evidence>
<dbReference type="AlphaFoldDB" id="A0A3L6SRI7"/>
<organism evidence="5 6">
    <name type="scientific">Panicum miliaceum</name>
    <name type="common">Proso millet</name>
    <name type="synonym">Broomcorn millet</name>
    <dbReference type="NCBI Taxonomy" id="4540"/>
    <lineage>
        <taxon>Eukaryota</taxon>
        <taxon>Viridiplantae</taxon>
        <taxon>Streptophyta</taxon>
        <taxon>Embryophyta</taxon>
        <taxon>Tracheophyta</taxon>
        <taxon>Spermatophyta</taxon>
        <taxon>Magnoliopsida</taxon>
        <taxon>Liliopsida</taxon>
        <taxon>Poales</taxon>
        <taxon>Poaceae</taxon>
        <taxon>PACMAD clade</taxon>
        <taxon>Panicoideae</taxon>
        <taxon>Panicodae</taxon>
        <taxon>Paniceae</taxon>
        <taxon>Panicinae</taxon>
        <taxon>Panicum</taxon>
        <taxon>Panicum sect. Panicum</taxon>
    </lineage>
</organism>
<proteinExistence type="predicted"/>
<feature type="domain" description="XMAP215/Dis1/CLASP TOG" evidence="4">
    <location>
        <begin position="9"/>
        <end position="141"/>
    </location>
</feature>
<comment type="subcellular location">
    <subcellularLocation>
        <location evidence="1">Cytoplasm</location>
    </subcellularLocation>
</comment>
<dbReference type="InterPro" id="IPR011989">
    <property type="entry name" value="ARM-like"/>
</dbReference>
<dbReference type="InterPro" id="IPR048491">
    <property type="entry name" value="XMAP215_CLASP_TOG"/>
</dbReference>
<evidence type="ECO:0000256" key="3">
    <source>
        <dbReference type="SAM" id="MobiDB-lite"/>
    </source>
</evidence>
<dbReference type="GO" id="GO:0007051">
    <property type="term" value="P:spindle organization"/>
    <property type="evidence" value="ECO:0007669"/>
    <property type="project" value="InterPro"/>
</dbReference>
<dbReference type="GO" id="GO:0046785">
    <property type="term" value="P:microtubule polymerization"/>
    <property type="evidence" value="ECO:0007669"/>
    <property type="project" value="InterPro"/>
</dbReference>